<dbReference type="InterPro" id="IPR004827">
    <property type="entry name" value="bZIP"/>
</dbReference>
<organism evidence="9 10">
    <name type="scientific">Coilia grayii</name>
    <name type="common">Gray's grenadier anchovy</name>
    <dbReference type="NCBI Taxonomy" id="363190"/>
    <lineage>
        <taxon>Eukaryota</taxon>
        <taxon>Metazoa</taxon>
        <taxon>Chordata</taxon>
        <taxon>Craniata</taxon>
        <taxon>Vertebrata</taxon>
        <taxon>Euteleostomi</taxon>
        <taxon>Actinopterygii</taxon>
        <taxon>Neopterygii</taxon>
        <taxon>Teleostei</taxon>
        <taxon>Clupei</taxon>
        <taxon>Clupeiformes</taxon>
        <taxon>Clupeoidei</taxon>
        <taxon>Engraulidae</taxon>
        <taxon>Coilinae</taxon>
        <taxon>Coilia</taxon>
    </lineage>
</organism>
<feature type="compositionally biased region" description="Basic residues" evidence="7">
    <location>
        <begin position="1"/>
        <end position="10"/>
    </location>
</feature>
<evidence type="ECO:0000256" key="7">
    <source>
        <dbReference type="SAM" id="MobiDB-lite"/>
    </source>
</evidence>
<feature type="domain" description="BZIP" evidence="8">
    <location>
        <begin position="124"/>
        <end position="178"/>
    </location>
</feature>
<keyword evidence="5" id="KW-0539">Nucleus</keyword>
<name>A0ABD1K6P8_9TELE</name>
<dbReference type="PROSITE" id="PS50217">
    <property type="entry name" value="BZIP"/>
    <property type="match status" value="1"/>
</dbReference>
<evidence type="ECO:0000256" key="2">
    <source>
        <dbReference type="ARBA" id="ARBA00023015"/>
    </source>
</evidence>
<gene>
    <name evidence="9" type="ORF">ACEWY4_009526</name>
</gene>
<evidence type="ECO:0000256" key="3">
    <source>
        <dbReference type="ARBA" id="ARBA00023125"/>
    </source>
</evidence>
<dbReference type="EMBL" id="JBHFQA010000008">
    <property type="protein sequence ID" value="KAL2094807.1"/>
    <property type="molecule type" value="Genomic_DNA"/>
</dbReference>
<dbReference type="Pfam" id="PF00170">
    <property type="entry name" value="bZIP_1"/>
    <property type="match status" value="1"/>
</dbReference>
<accession>A0ABD1K6P8</accession>
<keyword evidence="4" id="KW-0804">Transcription</keyword>
<sequence>MKMMTRKRGRSSNNSSCPAMSGQYKPRVTEVAKEPAVQAGAGRDIVRDISSSSSEDFELFGLEDFSWVLDKDVLTPLGDLDAFGDLKDDVSADQDYILGSPAHTLQETSANQATREFSSRGVNKNAIAARMNRLKKKEYVCGLEKKVGSLTTENQILKQENGHLNKRVEELENETRYLRAVLANDSMLGQLLSRLSGVNGMKFSTSLFQGSEKNDHDYAIPKKRVKVEEAETSGGVCLHVDKDRVSVEFCTKCAESASATLKM</sequence>
<keyword evidence="2" id="KW-0805">Transcription regulation</keyword>
<protein>
    <recommendedName>
        <fullName evidence="6">X-box-binding protein 1</fullName>
    </recommendedName>
</protein>
<feature type="region of interest" description="Disordered" evidence="7">
    <location>
        <begin position="1"/>
        <end position="24"/>
    </location>
</feature>
<evidence type="ECO:0000313" key="9">
    <source>
        <dbReference type="EMBL" id="KAL2094807.1"/>
    </source>
</evidence>
<dbReference type="InterPro" id="IPR046347">
    <property type="entry name" value="bZIP_sf"/>
</dbReference>
<dbReference type="GO" id="GO:0003677">
    <property type="term" value="F:DNA binding"/>
    <property type="evidence" value="ECO:0007669"/>
    <property type="project" value="UniProtKB-KW"/>
</dbReference>
<dbReference type="Gene3D" id="1.20.5.170">
    <property type="match status" value="1"/>
</dbReference>
<evidence type="ECO:0000259" key="8">
    <source>
        <dbReference type="PROSITE" id="PS50217"/>
    </source>
</evidence>
<reference evidence="9 10" key="1">
    <citation type="submission" date="2024-09" db="EMBL/GenBank/DDBJ databases">
        <title>A chromosome-level genome assembly of Gray's grenadier anchovy, Coilia grayii.</title>
        <authorList>
            <person name="Fu Z."/>
        </authorList>
    </citation>
    <scope>NUCLEOTIDE SEQUENCE [LARGE SCALE GENOMIC DNA]</scope>
    <source>
        <strain evidence="9">G4</strain>
        <tissue evidence="9">Muscle</tissue>
    </source>
</reference>
<dbReference type="CDD" id="cd14706">
    <property type="entry name" value="bZIP_CREBZF"/>
    <property type="match status" value="1"/>
</dbReference>
<evidence type="ECO:0000256" key="4">
    <source>
        <dbReference type="ARBA" id="ARBA00023163"/>
    </source>
</evidence>
<dbReference type="SMART" id="SM00338">
    <property type="entry name" value="BRLZ"/>
    <property type="match status" value="1"/>
</dbReference>
<keyword evidence="3" id="KW-0238">DNA-binding</keyword>
<evidence type="ECO:0000313" key="10">
    <source>
        <dbReference type="Proteomes" id="UP001591681"/>
    </source>
</evidence>
<dbReference type="PANTHER" id="PTHR46542">
    <property type="entry name" value="X-BOX BINDING PROTEIN 1"/>
    <property type="match status" value="1"/>
</dbReference>
<dbReference type="FunFam" id="1.20.5.170:FF:000125">
    <property type="entry name" value="LAS1-like, ribosome biogenesis factor"/>
    <property type="match status" value="1"/>
</dbReference>
<comment type="caution">
    <text evidence="9">The sequence shown here is derived from an EMBL/GenBank/DDBJ whole genome shotgun (WGS) entry which is preliminary data.</text>
</comment>
<evidence type="ECO:0000256" key="6">
    <source>
        <dbReference type="ARBA" id="ARBA00040165"/>
    </source>
</evidence>
<dbReference type="AlphaFoldDB" id="A0ABD1K6P8"/>
<dbReference type="InterPro" id="IPR052470">
    <property type="entry name" value="ER_Stress-Reg_TF"/>
</dbReference>
<evidence type="ECO:0000256" key="5">
    <source>
        <dbReference type="ARBA" id="ARBA00023242"/>
    </source>
</evidence>
<keyword evidence="10" id="KW-1185">Reference proteome</keyword>
<dbReference type="Proteomes" id="UP001591681">
    <property type="component" value="Unassembled WGS sequence"/>
</dbReference>
<evidence type="ECO:0000256" key="1">
    <source>
        <dbReference type="ARBA" id="ARBA00022843"/>
    </source>
</evidence>
<dbReference type="SUPFAM" id="SSF57959">
    <property type="entry name" value="Leucine zipper domain"/>
    <property type="match status" value="1"/>
</dbReference>
<keyword evidence="1" id="KW-0832">Ubl conjugation</keyword>
<dbReference type="PANTHER" id="PTHR46542:SF1">
    <property type="entry name" value="X-BOX BINDING PROTEIN 1"/>
    <property type="match status" value="1"/>
</dbReference>
<proteinExistence type="predicted"/>